<feature type="domain" description="AB hydrolase-1" evidence="3">
    <location>
        <begin position="28"/>
        <end position="129"/>
    </location>
</feature>
<dbReference type="GO" id="GO:0016020">
    <property type="term" value="C:membrane"/>
    <property type="evidence" value="ECO:0007669"/>
    <property type="project" value="TreeGrafter"/>
</dbReference>
<dbReference type="InterPro" id="IPR050266">
    <property type="entry name" value="AB_hydrolase_sf"/>
</dbReference>
<dbReference type="GeneID" id="116177023"/>
<evidence type="ECO:0000313" key="4">
    <source>
        <dbReference type="EMBL" id="JAV77978.1"/>
    </source>
</evidence>
<comment type="similarity">
    <text evidence="1">Belongs to the AB hydrolase superfamily.</text>
</comment>
<dbReference type="GO" id="GO:0016787">
    <property type="term" value="F:hydrolase activity"/>
    <property type="evidence" value="ECO:0007669"/>
    <property type="project" value="UniProtKB-KW"/>
</dbReference>
<evidence type="ECO:0000256" key="1">
    <source>
        <dbReference type="ARBA" id="ARBA00008645"/>
    </source>
</evidence>
<dbReference type="InterPro" id="IPR029058">
    <property type="entry name" value="AB_hydrolase_fold"/>
</dbReference>
<sequence>MDDQEIEIPVPWGLIAAKAWGDKSSTKMLMVHGMLDNLESFNQLVPLLPQSFYYVAVDLPGHGKSSHFPKCSIVKYWDYIVAIRLVIRFLGDAPIILLGHSFGGSLVTFYTQLYPKEVSKLILIDTVYLYSNWEVDLCKSYMIQYIKEACDVLMKKPKLRKFEYHEGLSHYVSRRILGSITPTAALHLYKRTIVDAGDGKYQKGSDSRIKCSPYVIMDAITAERIMKKYSVVCPTLRIVAKNSDMEPAIKKLMDTFTTLTKNCVTVHVDGNHHVHINSPETVAPIINNFLKVKCLL</sequence>
<keyword evidence="2" id="KW-0378">Hydrolase</keyword>
<name>A0A1Y1LZ36_PHOPY</name>
<dbReference type="RefSeq" id="XP_031351741.1">
    <property type="nucleotide sequence ID" value="XM_031495881.1"/>
</dbReference>
<dbReference type="PANTHER" id="PTHR43798">
    <property type="entry name" value="MONOACYLGLYCEROL LIPASE"/>
    <property type="match status" value="1"/>
</dbReference>
<dbReference type="Pfam" id="PF00561">
    <property type="entry name" value="Abhydrolase_1"/>
    <property type="match status" value="1"/>
</dbReference>
<evidence type="ECO:0000259" key="3">
    <source>
        <dbReference type="Pfam" id="PF00561"/>
    </source>
</evidence>
<reference evidence="4" key="1">
    <citation type="journal article" date="2016" name="Sci. Rep.">
        <title>Molecular characterization of firefly nuptial gifts: a multi-omics approach sheds light on postcopulatory sexual selection.</title>
        <authorList>
            <person name="Al-Wathiqui N."/>
            <person name="Fallon T.R."/>
            <person name="South A."/>
            <person name="Weng J.K."/>
            <person name="Lewis S.M."/>
        </authorList>
    </citation>
    <scope>NUCLEOTIDE SEQUENCE</scope>
</reference>
<accession>A0A1Y1LZ36</accession>
<dbReference type="PRINTS" id="PR00111">
    <property type="entry name" value="ABHYDROLASE"/>
</dbReference>
<dbReference type="OrthoDB" id="6431331at2759"/>
<dbReference type="KEGG" id="ppyr:116177023"/>
<dbReference type="InterPro" id="IPR000073">
    <property type="entry name" value="AB_hydrolase_1"/>
</dbReference>
<proteinExistence type="inferred from homology"/>
<protein>
    <recommendedName>
        <fullName evidence="3">AB hydrolase-1 domain-containing protein</fullName>
    </recommendedName>
</protein>
<dbReference type="EMBL" id="GEZM01045009">
    <property type="protein sequence ID" value="JAV77978.1"/>
    <property type="molecule type" value="Transcribed_RNA"/>
</dbReference>
<dbReference type="Gene3D" id="3.40.50.1820">
    <property type="entry name" value="alpha/beta hydrolase"/>
    <property type="match status" value="1"/>
</dbReference>
<dbReference type="PANTHER" id="PTHR43798:SF14">
    <property type="entry name" value="SERINE HYDROLASE-LIKE PROTEIN DDB_G0286239"/>
    <property type="match status" value="1"/>
</dbReference>
<dbReference type="SUPFAM" id="SSF53474">
    <property type="entry name" value="alpha/beta-Hydrolases"/>
    <property type="match status" value="1"/>
</dbReference>
<dbReference type="AlphaFoldDB" id="A0A1Y1LZ36"/>
<evidence type="ECO:0000256" key="2">
    <source>
        <dbReference type="ARBA" id="ARBA00022801"/>
    </source>
</evidence>
<organism evidence="4">
    <name type="scientific">Photinus pyralis</name>
    <name type="common">Common eastern firefly</name>
    <name type="synonym">Lampyris pyralis</name>
    <dbReference type="NCBI Taxonomy" id="7054"/>
    <lineage>
        <taxon>Eukaryota</taxon>
        <taxon>Metazoa</taxon>
        <taxon>Ecdysozoa</taxon>
        <taxon>Arthropoda</taxon>
        <taxon>Hexapoda</taxon>
        <taxon>Insecta</taxon>
        <taxon>Pterygota</taxon>
        <taxon>Neoptera</taxon>
        <taxon>Endopterygota</taxon>
        <taxon>Coleoptera</taxon>
        <taxon>Polyphaga</taxon>
        <taxon>Elateriformia</taxon>
        <taxon>Elateroidea</taxon>
        <taxon>Lampyridae</taxon>
        <taxon>Lampyrinae</taxon>
        <taxon>Photinus</taxon>
    </lineage>
</organism>